<dbReference type="Proteomes" id="UP000712080">
    <property type="component" value="Unassembled WGS sequence"/>
</dbReference>
<organism evidence="2 3">
    <name type="scientific">Flavobacterium silvaticum</name>
    <dbReference type="NCBI Taxonomy" id="1852020"/>
    <lineage>
        <taxon>Bacteria</taxon>
        <taxon>Pseudomonadati</taxon>
        <taxon>Bacteroidota</taxon>
        <taxon>Flavobacteriia</taxon>
        <taxon>Flavobacteriales</taxon>
        <taxon>Flavobacteriaceae</taxon>
        <taxon>Flavobacterium</taxon>
    </lineage>
</organism>
<feature type="domain" description="N-acetyltransferase" evidence="1">
    <location>
        <begin position="17"/>
        <end position="171"/>
    </location>
</feature>
<proteinExistence type="predicted"/>
<dbReference type="EMBL" id="JAAMPU010000103">
    <property type="protein sequence ID" value="NMH27906.1"/>
    <property type="molecule type" value="Genomic_DNA"/>
</dbReference>
<dbReference type="Pfam" id="PF13302">
    <property type="entry name" value="Acetyltransf_3"/>
    <property type="match status" value="1"/>
</dbReference>
<evidence type="ECO:0000313" key="2">
    <source>
        <dbReference type="EMBL" id="NMH27906.1"/>
    </source>
</evidence>
<keyword evidence="3" id="KW-1185">Reference proteome</keyword>
<sequence length="171" mass="19462">MNSPNTPFKIIAQTSRLYLREFIFKDAQSLFELNNDPLVIQYTGDVAFISLTEAAQFISTYDAYQKTGMGRWAVIRKQDDEFLGWCGLKLENGNCDIGFRFFRKFWNTGYATEAASKCLEIGLTELKMDEIIGRALKENIASIKVLEKIGLAFSHEFEAHGTTAVWYSTKT</sequence>
<dbReference type="AlphaFoldDB" id="A0A972FZZ9"/>
<evidence type="ECO:0000313" key="3">
    <source>
        <dbReference type="Proteomes" id="UP000712080"/>
    </source>
</evidence>
<reference evidence="2" key="1">
    <citation type="submission" date="2020-02" db="EMBL/GenBank/DDBJ databases">
        <title>Flavobacterium sp. genome.</title>
        <authorList>
            <person name="Jung H.S."/>
            <person name="Baek J.H."/>
            <person name="Jeon C.O."/>
        </authorList>
    </citation>
    <scope>NUCLEOTIDE SEQUENCE</scope>
    <source>
        <strain evidence="2">SE-s28</strain>
    </source>
</reference>
<dbReference type="GO" id="GO:0016747">
    <property type="term" value="F:acyltransferase activity, transferring groups other than amino-acyl groups"/>
    <property type="evidence" value="ECO:0007669"/>
    <property type="project" value="InterPro"/>
</dbReference>
<comment type="caution">
    <text evidence="2">The sequence shown here is derived from an EMBL/GenBank/DDBJ whole genome shotgun (WGS) entry which is preliminary data.</text>
</comment>
<dbReference type="PROSITE" id="PS51186">
    <property type="entry name" value="GNAT"/>
    <property type="match status" value="1"/>
</dbReference>
<dbReference type="SUPFAM" id="SSF55729">
    <property type="entry name" value="Acyl-CoA N-acyltransferases (Nat)"/>
    <property type="match status" value="1"/>
</dbReference>
<dbReference type="PANTHER" id="PTHR43792:SF1">
    <property type="entry name" value="N-ACETYLTRANSFERASE DOMAIN-CONTAINING PROTEIN"/>
    <property type="match status" value="1"/>
</dbReference>
<dbReference type="InterPro" id="IPR016181">
    <property type="entry name" value="Acyl_CoA_acyltransferase"/>
</dbReference>
<dbReference type="Gene3D" id="3.40.630.30">
    <property type="match status" value="1"/>
</dbReference>
<dbReference type="InterPro" id="IPR000182">
    <property type="entry name" value="GNAT_dom"/>
</dbReference>
<dbReference type="RefSeq" id="WP_169526997.1">
    <property type="nucleotide sequence ID" value="NZ_JAAMPU010000103.1"/>
</dbReference>
<dbReference type="InterPro" id="IPR051531">
    <property type="entry name" value="N-acetyltransferase"/>
</dbReference>
<accession>A0A972FZZ9</accession>
<evidence type="ECO:0000259" key="1">
    <source>
        <dbReference type="PROSITE" id="PS51186"/>
    </source>
</evidence>
<dbReference type="PANTHER" id="PTHR43792">
    <property type="entry name" value="GNAT FAMILY, PUTATIVE (AFU_ORTHOLOGUE AFUA_3G00765)-RELATED-RELATED"/>
    <property type="match status" value="1"/>
</dbReference>
<gene>
    <name evidence="2" type="ORF">G6047_07670</name>
</gene>
<name>A0A972FZZ9_9FLAO</name>
<protein>
    <submittedName>
        <fullName evidence="2">GNAT family N-acetyltransferase</fullName>
    </submittedName>
</protein>